<keyword evidence="3" id="KW-1185">Reference proteome</keyword>
<accession>A0ABN7NNG8</accession>
<keyword evidence="1" id="KW-0812">Transmembrane</keyword>
<proteinExistence type="predicted"/>
<dbReference type="EMBL" id="CAJPIN010003790">
    <property type="protein sequence ID" value="CAG2056394.1"/>
    <property type="molecule type" value="Genomic_DNA"/>
</dbReference>
<dbReference type="Proteomes" id="UP001153148">
    <property type="component" value="Unassembled WGS sequence"/>
</dbReference>
<comment type="caution">
    <text evidence="2">The sequence shown here is derived from an EMBL/GenBank/DDBJ whole genome shotgun (WGS) entry which is preliminary data.</text>
</comment>
<evidence type="ECO:0000313" key="2">
    <source>
        <dbReference type="EMBL" id="CAG2056394.1"/>
    </source>
</evidence>
<reference evidence="2" key="1">
    <citation type="submission" date="2021-03" db="EMBL/GenBank/DDBJ databases">
        <authorList>
            <person name="Tran Van P."/>
        </authorList>
    </citation>
    <scope>NUCLEOTIDE SEQUENCE</scope>
</reference>
<gene>
    <name evidence="2" type="ORF">TPAB3V08_LOCUS3386</name>
</gene>
<organism evidence="2 3">
    <name type="scientific">Timema podura</name>
    <name type="common">Walking stick</name>
    <dbReference type="NCBI Taxonomy" id="61482"/>
    <lineage>
        <taxon>Eukaryota</taxon>
        <taxon>Metazoa</taxon>
        <taxon>Ecdysozoa</taxon>
        <taxon>Arthropoda</taxon>
        <taxon>Hexapoda</taxon>
        <taxon>Insecta</taxon>
        <taxon>Pterygota</taxon>
        <taxon>Neoptera</taxon>
        <taxon>Polyneoptera</taxon>
        <taxon>Phasmatodea</taxon>
        <taxon>Timematodea</taxon>
        <taxon>Timematoidea</taxon>
        <taxon>Timematidae</taxon>
        <taxon>Timema</taxon>
    </lineage>
</organism>
<name>A0ABN7NNG8_TIMPD</name>
<feature type="transmembrane region" description="Helical" evidence="1">
    <location>
        <begin position="63"/>
        <end position="87"/>
    </location>
</feature>
<sequence>MYSWIRGEFRHELIAANATHLSCAYRPSIFSGVAQYSWLEMNHGASSQFNVDIAVIRHGRFHYMLLICCGFCLTSVIISTLNTSYLLPSAACDFSMTAQDKGLLNAMCQIGSMQMQASV</sequence>
<keyword evidence="1" id="KW-0472">Membrane</keyword>
<evidence type="ECO:0000313" key="3">
    <source>
        <dbReference type="Proteomes" id="UP001153148"/>
    </source>
</evidence>
<protein>
    <submittedName>
        <fullName evidence="2">Uncharacterized protein</fullName>
    </submittedName>
</protein>
<evidence type="ECO:0000256" key="1">
    <source>
        <dbReference type="SAM" id="Phobius"/>
    </source>
</evidence>
<keyword evidence="1" id="KW-1133">Transmembrane helix</keyword>